<dbReference type="AlphaFoldDB" id="A0A816GJB7"/>
<gene>
    <name evidence="2" type="ORF">XAT740_LOCUS59382</name>
</gene>
<proteinExistence type="predicted"/>
<evidence type="ECO:0000313" key="2">
    <source>
        <dbReference type="EMBL" id="CAF1674811.1"/>
    </source>
</evidence>
<feature type="non-terminal residue" evidence="2">
    <location>
        <position position="1"/>
    </location>
</feature>
<dbReference type="Pfam" id="PF10551">
    <property type="entry name" value="MULE"/>
    <property type="match status" value="1"/>
</dbReference>
<name>A0A816GJB7_ADIRI</name>
<organism evidence="2 3">
    <name type="scientific">Adineta ricciae</name>
    <name type="common">Rotifer</name>
    <dbReference type="NCBI Taxonomy" id="249248"/>
    <lineage>
        <taxon>Eukaryota</taxon>
        <taxon>Metazoa</taxon>
        <taxon>Spiralia</taxon>
        <taxon>Gnathifera</taxon>
        <taxon>Rotifera</taxon>
        <taxon>Eurotatoria</taxon>
        <taxon>Bdelloidea</taxon>
        <taxon>Adinetida</taxon>
        <taxon>Adinetidae</taxon>
        <taxon>Adineta</taxon>
    </lineage>
</organism>
<reference evidence="2" key="1">
    <citation type="submission" date="2021-02" db="EMBL/GenBank/DDBJ databases">
        <authorList>
            <person name="Nowell W R."/>
        </authorList>
    </citation>
    <scope>NUCLEOTIDE SEQUENCE</scope>
</reference>
<sequence length="316" mass="36722">NGQRLMIFCSQWSIEFLASCVQWHSDGTFKCRPLLFEQIYIIFGFNNVMIPCIYCLTTKKDEEVYIKILHHIQAIGEKQGIYFNPLRLTCDFEISTMNAFTKVFPMIHIANCFFHYSQSLWRKVQELGLTRYVKYSTSSKDKTPTEDKKKANQWFLSAIGLALIPPNIIENTWTMAMDESTPDHHSSIKFNDYLVSTYVDSSSSRFHFNTWNVNDAIVNNMPRMNNHVEGYNNILGTLFPIHPHTYRFIELLRDEHLFQQHQAEQSKCFVPRGHKSSDDITAELLSLLKKYKKGELDGLQLSIQCGKAVKTKLVIK</sequence>
<accession>A0A816GJB7</accession>
<dbReference type="Proteomes" id="UP000663828">
    <property type="component" value="Unassembled WGS sequence"/>
</dbReference>
<dbReference type="EMBL" id="CAJNOR010013713">
    <property type="protein sequence ID" value="CAF1674811.1"/>
    <property type="molecule type" value="Genomic_DNA"/>
</dbReference>
<evidence type="ECO:0000259" key="1">
    <source>
        <dbReference type="Pfam" id="PF10551"/>
    </source>
</evidence>
<evidence type="ECO:0000313" key="3">
    <source>
        <dbReference type="Proteomes" id="UP000663828"/>
    </source>
</evidence>
<protein>
    <recommendedName>
        <fullName evidence="1">MULE transposase domain-containing protein</fullName>
    </recommendedName>
</protein>
<keyword evidence="3" id="KW-1185">Reference proteome</keyword>
<dbReference type="InterPro" id="IPR018289">
    <property type="entry name" value="MULE_transposase_dom"/>
</dbReference>
<comment type="caution">
    <text evidence="2">The sequence shown here is derived from an EMBL/GenBank/DDBJ whole genome shotgun (WGS) entry which is preliminary data.</text>
</comment>
<feature type="domain" description="MULE transposase" evidence="1">
    <location>
        <begin position="23"/>
        <end position="118"/>
    </location>
</feature>